<comment type="caution">
    <text evidence="2">The sequence shown here is derived from an EMBL/GenBank/DDBJ whole genome shotgun (WGS) entry which is preliminary data.</text>
</comment>
<accession>S8A184</accession>
<dbReference type="Proteomes" id="UP000015100">
    <property type="component" value="Unassembled WGS sequence"/>
</dbReference>
<keyword evidence="1" id="KW-0812">Transmembrane</keyword>
<dbReference type="EMBL" id="AQGS01000906">
    <property type="protein sequence ID" value="EPS36464.1"/>
    <property type="molecule type" value="Genomic_DNA"/>
</dbReference>
<keyword evidence="1" id="KW-0472">Membrane</keyword>
<dbReference type="AlphaFoldDB" id="S8A184"/>
<proteinExistence type="predicted"/>
<feature type="transmembrane region" description="Helical" evidence="1">
    <location>
        <begin position="20"/>
        <end position="40"/>
    </location>
</feature>
<gene>
    <name evidence="2" type="ORF">H072_10044</name>
</gene>
<evidence type="ECO:0000256" key="1">
    <source>
        <dbReference type="SAM" id="Phobius"/>
    </source>
</evidence>
<organism evidence="2 3">
    <name type="scientific">Dactylellina haptotyla (strain CBS 200.50)</name>
    <name type="common">Nematode-trapping fungus</name>
    <name type="synonym">Monacrosporium haptotylum</name>
    <dbReference type="NCBI Taxonomy" id="1284197"/>
    <lineage>
        <taxon>Eukaryota</taxon>
        <taxon>Fungi</taxon>
        <taxon>Dikarya</taxon>
        <taxon>Ascomycota</taxon>
        <taxon>Pezizomycotina</taxon>
        <taxon>Orbiliomycetes</taxon>
        <taxon>Orbiliales</taxon>
        <taxon>Orbiliaceae</taxon>
        <taxon>Dactylellina</taxon>
    </lineage>
</organism>
<protein>
    <submittedName>
        <fullName evidence="2">Uncharacterized protein</fullName>
    </submittedName>
</protein>
<evidence type="ECO:0000313" key="2">
    <source>
        <dbReference type="EMBL" id="EPS36464.1"/>
    </source>
</evidence>
<reference evidence="3" key="2">
    <citation type="submission" date="2013-04" db="EMBL/GenBank/DDBJ databases">
        <title>Genomic mechanisms accounting for the adaptation to parasitism in nematode-trapping fungi.</title>
        <authorList>
            <person name="Ahren D.G."/>
        </authorList>
    </citation>
    <scope>NUCLEOTIDE SEQUENCE [LARGE SCALE GENOMIC DNA]</scope>
    <source>
        <strain evidence="3">CBS 200.50</strain>
    </source>
</reference>
<reference evidence="2 3" key="1">
    <citation type="journal article" date="2013" name="PLoS Genet.">
        <title>Genomic mechanisms accounting for the adaptation to parasitism in nematode-trapping fungi.</title>
        <authorList>
            <person name="Meerupati T."/>
            <person name="Andersson K.M."/>
            <person name="Friman E."/>
            <person name="Kumar D."/>
            <person name="Tunlid A."/>
            <person name="Ahren D."/>
        </authorList>
    </citation>
    <scope>NUCLEOTIDE SEQUENCE [LARGE SCALE GENOMIC DNA]</scope>
    <source>
        <strain evidence="2 3">CBS 200.50</strain>
    </source>
</reference>
<keyword evidence="1" id="KW-1133">Transmembrane helix</keyword>
<name>S8A184_DACHA</name>
<dbReference type="HOGENOM" id="CLU_1959503_0_0_1"/>
<keyword evidence="3" id="KW-1185">Reference proteome</keyword>
<evidence type="ECO:0000313" key="3">
    <source>
        <dbReference type="Proteomes" id="UP000015100"/>
    </source>
</evidence>
<sequence>MSSETSAVPKPREFRAGPVIGGVLGGIVGVIIILAVVFFIHKRHLQRQKVTKELNKEAEDVERLCFSTYVDDKDIEALYPQSPTELSPALRVVRGGSIEEPLVLSDAMIVQLTSVQAPFPTAYSAHAK</sequence>